<evidence type="ECO:0000259" key="2">
    <source>
        <dbReference type="Pfam" id="PF12866"/>
    </source>
</evidence>
<dbReference type="Pfam" id="PF12866">
    <property type="entry name" value="DUF3823"/>
    <property type="match status" value="1"/>
</dbReference>
<dbReference type="Proteomes" id="UP000533637">
    <property type="component" value="Unassembled WGS sequence"/>
</dbReference>
<dbReference type="PROSITE" id="PS51257">
    <property type="entry name" value="PROKAR_LIPOPROTEIN"/>
    <property type="match status" value="1"/>
</dbReference>
<proteinExistence type="predicted"/>
<protein>
    <recommendedName>
        <fullName evidence="6">DUF3823 domain-containing protein</fullName>
    </recommendedName>
</protein>
<dbReference type="InterPro" id="IPR041186">
    <property type="entry name" value="DUF3823_C"/>
</dbReference>
<evidence type="ECO:0000313" key="4">
    <source>
        <dbReference type="EMBL" id="MBB4624831.1"/>
    </source>
</evidence>
<feature type="domain" description="DUF3823" evidence="2">
    <location>
        <begin position="31"/>
        <end position="119"/>
    </location>
</feature>
<keyword evidence="1" id="KW-0732">Signal</keyword>
<comment type="caution">
    <text evidence="4">The sequence shown here is derived from an EMBL/GenBank/DDBJ whole genome shotgun (WGS) entry which is preliminary data.</text>
</comment>
<dbReference type="Pfam" id="PF18003">
    <property type="entry name" value="DUF3823_C"/>
    <property type="match status" value="1"/>
</dbReference>
<reference evidence="4 5" key="1">
    <citation type="submission" date="2020-08" db="EMBL/GenBank/DDBJ databases">
        <title>Genomic Encyclopedia of Type Strains, Phase IV (KMG-IV): sequencing the most valuable type-strain genomes for metagenomic binning, comparative biology and taxonomic classification.</title>
        <authorList>
            <person name="Goeker M."/>
        </authorList>
    </citation>
    <scope>NUCLEOTIDE SEQUENCE [LARGE SCALE GENOMIC DNA]</scope>
    <source>
        <strain evidence="4 5">DSM 102983</strain>
    </source>
</reference>
<dbReference type="RefSeq" id="WP_122354235.1">
    <property type="nucleotide sequence ID" value="NZ_BMPB01000016.1"/>
</dbReference>
<dbReference type="EMBL" id="JACHOC010000012">
    <property type="protein sequence ID" value="MBB4624831.1"/>
    <property type="molecule type" value="Genomic_DNA"/>
</dbReference>
<feature type="chain" id="PRO_5045164056" description="DUF3823 domain-containing protein" evidence="1">
    <location>
        <begin position="23"/>
        <end position="228"/>
    </location>
</feature>
<evidence type="ECO:0008006" key="6">
    <source>
        <dbReference type="Google" id="ProtNLM"/>
    </source>
</evidence>
<feature type="signal peptide" evidence="1">
    <location>
        <begin position="1"/>
        <end position="22"/>
    </location>
</feature>
<name>A0ABR6KTJ7_9BACT</name>
<gene>
    <name evidence="4" type="ORF">GGQ57_004776</name>
</gene>
<evidence type="ECO:0000259" key="3">
    <source>
        <dbReference type="Pfam" id="PF18003"/>
    </source>
</evidence>
<evidence type="ECO:0000313" key="5">
    <source>
        <dbReference type="Proteomes" id="UP000533637"/>
    </source>
</evidence>
<dbReference type="InterPro" id="IPR024278">
    <property type="entry name" value="DUF3823_N"/>
</dbReference>
<accession>A0ABR6KTJ7</accession>
<feature type="domain" description="DUF3823" evidence="3">
    <location>
        <begin position="127"/>
        <end position="222"/>
    </location>
</feature>
<organism evidence="4 5">
    <name type="scientific">Parabacteroides faecis</name>
    <dbReference type="NCBI Taxonomy" id="1217282"/>
    <lineage>
        <taxon>Bacteria</taxon>
        <taxon>Pseudomonadati</taxon>
        <taxon>Bacteroidota</taxon>
        <taxon>Bacteroidia</taxon>
        <taxon>Bacteroidales</taxon>
        <taxon>Tannerellaceae</taxon>
        <taxon>Parabacteroides</taxon>
    </lineage>
</organism>
<keyword evidence="5" id="KW-1185">Reference proteome</keyword>
<evidence type="ECO:0000256" key="1">
    <source>
        <dbReference type="SAM" id="SignalP"/>
    </source>
</evidence>
<sequence length="228" mass="25222">MRKIIFLAVVLCGLIGFQGCSLDNYDEPTASLTGALVDAETNENVPCQYQNGSRIRIYEFYNGNWANQPNDFYTKQDGTFTNNAIFPGKYQIVAEGPFETPEKVEIEISGTQTLEMKVTPFLRVSANATASGTTVKMTATVKHTSSKRVIKAVEFYCGKTQYVDKNTYTGKVEAQLSEMTDDQIASSTLQAEFTGLQSGKTYYFRAGALGENSGNYYNYSTVIEVKIP</sequence>
<dbReference type="Gene3D" id="2.60.40.2060">
    <property type="match status" value="1"/>
</dbReference>
<dbReference type="Gene3D" id="2.60.40.1120">
    <property type="entry name" value="Carboxypeptidase-like, regulatory domain"/>
    <property type="match status" value="1"/>
</dbReference>